<dbReference type="Proteomes" id="UP000076532">
    <property type="component" value="Unassembled WGS sequence"/>
</dbReference>
<evidence type="ECO:0008006" key="3">
    <source>
        <dbReference type="Google" id="ProtNLM"/>
    </source>
</evidence>
<dbReference type="AlphaFoldDB" id="A0A166D3L0"/>
<evidence type="ECO:0000313" key="1">
    <source>
        <dbReference type="EMBL" id="KZP14282.1"/>
    </source>
</evidence>
<gene>
    <name evidence="1" type="ORF">FIBSPDRAFT_935816</name>
</gene>
<protein>
    <recommendedName>
        <fullName evidence="3">RNI-like protein</fullName>
    </recommendedName>
</protein>
<dbReference type="InterPro" id="IPR032675">
    <property type="entry name" value="LRR_dom_sf"/>
</dbReference>
<keyword evidence="2" id="KW-1185">Reference proteome</keyword>
<organism evidence="1 2">
    <name type="scientific">Athelia psychrophila</name>
    <dbReference type="NCBI Taxonomy" id="1759441"/>
    <lineage>
        <taxon>Eukaryota</taxon>
        <taxon>Fungi</taxon>
        <taxon>Dikarya</taxon>
        <taxon>Basidiomycota</taxon>
        <taxon>Agaricomycotina</taxon>
        <taxon>Agaricomycetes</taxon>
        <taxon>Agaricomycetidae</taxon>
        <taxon>Atheliales</taxon>
        <taxon>Atheliaceae</taxon>
        <taxon>Athelia</taxon>
    </lineage>
</organism>
<reference evidence="1 2" key="1">
    <citation type="journal article" date="2016" name="Mol. Biol. Evol.">
        <title>Comparative Genomics of Early-Diverging Mushroom-Forming Fungi Provides Insights into the Origins of Lignocellulose Decay Capabilities.</title>
        <authorList>
            <person name="Nagy L.G."/>
            <person name="Riley R."/>
            <person name="Tritt A."/>
            <person name="Adam C."/>
            <person name="Daum C."/>
            <person name="Floudas D."/>
            <person name="Sun H."/>
            <person name="Yadav J.S."/>
            <person name="Pangilinan J."/>
            <person name="Larsson K.H."/>
            <person name="Matsuura K."/>
            <person name="Barry K."/>
            <person name="Labutti K."/>
            <person name="Kuo R."/>
            <person name="Ohm R.A."/>
            <person name="Bhattacharya S.S."/>
            <person name="Shirouzu T."/>
            <person name="Yoshinaga Y."/>
            <person name="Martin F.M."/>
            <person name="Grigoriev I.V."/>
            <person name="Hibbett D.S."/>
        </authorList>
    </citation>
    <scope>NUCLEOTIDE SEQUENCE [LARGE SCALE GENOMIC DNA]</scope>
    <source>
        <strain evidence="1 2">CBS 109695</strain>
    </source>
</reference>
<dbReference type="Gene3D" id="3.80.10.10">
    <property type="entry name" value="Ribonuclease Inhibitor"/>
    <property type="match status" value="1"/>
</dbReference>
<proteinExistence type="predicted"/>
<accession>A0A166D3L0</accession>
<sequence>MPKHASEGGILLVKADGAEAIVAPPQHCNPIATSGPTVGLPLSDTFNCAHGVDLGGTDIASIFAAAPRLRSLSLLHGFVGAIPQLPWKQLQELVIGASVSVKNCREILKLMPDLQRCEICSNIGASGIPYSGTITLPVLRSMSLQFRSGQGLADILSSMCLPIIEDLRVSFAMELTTVTEALVSALSGGALVKLVLKSAPEFITPASMVAILRAAPKLQELLFQVNSVISPEFLEDFSGPDAYLVPDLQKLELECYGEPVDVSTFAGMIEGRCLPNVQRPLKQVVLKRIIGGPIDPAVKYRLRQIRNRGIDVQVVLADHTPVDLDSF</sequence>
<dbReference type="SUPFAM" id="SSF52047">
    <property type="entry name" value="RNI-like"/>
    <property type="match status" value="1"/>
</dbReference>
<evidence type="ECO:0000313" key="2">
    <source>
        <dbReference type="Proteomes" id="UP000076532"/>
    </source>
</evidence>
<dbReference type="EMBL" id="KV417619">
    <property type="protein sequence ID" value="KZP14282.1"/>
    <property type="molecule type" value="Genomic_DNA"/>
</dbReference>
<name>A0A166D3L0_9AGAM</name>